<dbReference type="RefSeq" id="WP_346759673.1">
    <property type="nucleotide sequence ID" value="NZ_JAUJEB010000004.1"/>
</dbReference>
<sequence length="592" mass="65137">MKKLVYALFLVGILSFSGCSLSQMVKMADQQQLTVTPSPLEVHADTVNFEMSAALPVKMLKKGKVYTVNTFYEFGGQENQPQPGSIEFKQEDFPNANEQQPRISQNFSFPYEEAMQSGKLTVQGVASDPRNGKSKETPRMDVAEGVITTSRLAQNSYYPSYAPHGYNDQEELLPTNIEFFFSQGSPVLRYSEKRSDRGKFFDAFVAEKNVTRTVTITGTHSPEGAERINSRLSQQRAEAIEKFYRQEMRKYDYKGAADSINFILKPVVEDWGEFKASLDGYDGISSDEKSEVLNIVNGAGSFEDKEDALHKLSTYKKLFRDIYPKLRTAETEILTVKEKKSNAEIAILAKSIVNGSVSSDTLSDEELSFAASLTPSLSEKERIYTAATKKNDSWSSHNNLGATYLQMAAESNGGENLNKAITQFEIANKKQESAQAYINLGSAYLMQGNTAKAYDALKKAEGLSPSNEDKKGLNGVKGAIEVKMAKYSDAVSNLSNSAETTTNLFNKGLAQILSGDHRNAITTLEQVTATDNNMALAYYAAAVASARLDNESGVTSNLTKAVAADASLKEKALSDLEFRNYASNDAFRNAIK</sequence>
<evidence type="ECO:0000256" key="2">
    <source>
        <dbReference type="SAM" id="SignalP"/>
    </source>
</evidence>
<gene>
    <name evidence="3" type="ORF">QQ020_19830</name>
</gene>
<protein>
    <submittedName>
        <fullName evidence="3">Tetratricopeptide repeat protein</fullName>
    </submittedName>
</protein>
<dbReference type="InterPro" id="IPR011990">
    <property type="entry name" value="TPR-like_helical_dom_sf"/>
</dbReference>
<accession>A0ABT8L9A4</accession>
<keyword evidence="2" id="KW-0732">Signal</keyword>
<dbReference type="SMART" id="SM00028">
    <property type="entry name" value="TPR"/>
    <property type="match status" value="2"/>
</dbReference>
<dbReference type="SUPFAM" id="SSF48452">
    <property type="entry name" value="TPR-like"/>
    <property type="match status" value="1"/>
</dbReference>
<comment type="caution">
    <text evidence="3">The sequence shown here is derived from an EMBL/GenBank/DDBJ whole genome shotgun (WGS) entry which is preliminary data.</text>
</comment>
<dbReference type="PROSITE" id="PS51257">
    <property type="entry name" value="PROKAR_LIPOPROTEIN"/>
    <property type="match status" value="1"/>
</dbReference>
<feature type="signal peptide" evidence="2">
    <location>
        <begin position="1"/>
        <end position="22"/>
    </location>
</feature>
<keyword evidence="4" id="KW-1185">Reference proteome</keyword>
<name>A0ABT8L9A4_9BACT</name>
<evidence type="ECO:0000313" key="3">
    <source>
        <dbReference type="EMBL" id="MDN5214339.1"/>
    </source>
</evidence>
<organism evidence="3 4">
    <name type="scientific">Agaribacillus aureus</name>
    <dbReference type="NCBI Taxonomy" id="3051825"/>
    <lineage>
        <taxon>Bacteria</taxon>
        <taxon>Pseudomonadati</taxon>
        <taxon>Bacteroidota</taxon>
        <taxon>Cytophagia</taxon>
        <taxon>Cytophagales</taxon>
        <taxon>Splendidivirgaceae</taxon>
        <taxon>Agaribacillus</taxon>
    </lineage>
</organism>
<keyword evidence="1" id="KW-0802">TPR repeat</keyword>
<reference evidence="3" key="1">
    <citation type="submission" date="2023-06" db="EMBL/GenBank/DDBJ databases">
        <title>Genomic of Agaribacillus aureum.</title>
        <authorList>
            <person name="Wang G."/>
        </authorList>
    </citation>
    <scope>NUCLEOTIDE SEQUENCE</scope>
    <source>
        <strain evidence="3">BMA12</strain>
    </source>
</reference>
<evidence type="ECO:0000256" key="1">
    <source>
        <dbReference type="PROSITE-ProRule" id="PRU00339"/>
    </source>
</evidence>
<dbReference type="Gene3D" id="1.25.40.10">
    <property type="entry name" value="Tetratricopeptide repeat domain"/>
    <property type="match status" value="2"/>
</dbReference>
<evidence type="ECO:0000313" key="4">
    <source>
        <dbReference type="Proteomes" id="UP001172083"/>
    </source>
</evidence>
<dbReference type="InterPro" id="IPR019734">
    <property type="entry name" value="TPR_rpt"/>
</dbReference>
<dbReference type="Pfam" id="PF13181">
    <property type="entry name" value="TPR_8"/>
    <property type="match status" value="1"/>
</dbReference>
<proteinExistence type="predicted"/>
<feature type="chain" id="PRO_5046863615" evidence="2">
    <location>
        <begin position="23"/>
        <end position="592"/>
    </location>
</feature>
<dbReference type="EMBL" id="JAUJEB010000004">
    <property type="protein sequence ID" value="MDN5214339.1"/>
    <property type="molecule type" value="Genomic_DNA"/>
</dbReference>
<feature type="repeat" description="TPR" evidence="1">
    <location>
        <begin position="434"/>
        <end position="467"/>
    </location>
</feature>
<dbReference type="PROSITE" id="PS50293">
    <property type="entry name" value="TPR_REGION"/>
    <property type="match status" value="1"/>
</dbReference>
<dbReference type="Proteomes" id="UP001172083">
    <property type="component" value="Unassembled WGS sequence"/>
</dbReference>
<dbReference type="PROSITE" id="PS50005">
    <property type="entry name" value="TPR"/>
    <property type="match status" value="1"/>
</dbReference>